<dbReference type="EMBL" id="CADCWK010000345">
    <property type="protein sequence ID" value="CAA9573750.1"/>
    <property type="molecule type" value="Genomic_DNA"/>
</dbReference>
<dbReference type="Gene3D" id="3.30.1330.40">
    <property type="entry name" value="RutC-like"/>
    <property type="match status" value="1"/>
</dbReference>
<dbReference type="InterPro" id="IPR019897">
    <property type="entry name" value="RidA_CS"/>
</dbReference>
<organism evidence="2">
    <name type="scientific">uncultured Thermomicrobiales bacterium</name>
    <dbReference type="NCBI Taxonomy" id="1645740"/>
    <lineage>
        <taxon>Bacteria</taxon>
        <taxon>Pseudomonadati</taxon>
        <taxon>Thermomicrobiota</taxon>
        <taxon>Thermomicrobia</taxon>
        <taxon>Thermomicrobiales</taxon>
        <taxon>environmental samples</taxon>
    </lineage>
</organism>
<dbReference type="CDD" id="cd02199">
    <property type="entry name" value="YjgF_YER057c_UK114_like_1"/>
    <property type="match status" value="1"/>
</dbReference>
<dbReference type="AlphaFoldDB" id="A0A6J4VAJ8"/>
<evidence type="ECO:0000313" key="2">
    <source>
        <dbReference type="EMBL" id="CAA9573750.1"/>
    </source>
</evidence>
<gene>
    <name evidence="2" type="ORF">AVDCRST_MAG33-2817</name>
</gene>
<sequence length="153" mass="16252">MGRIDDRLRELGITLPEPVRPVATYTRFVHDQETGRLLISGTGPVSGGPLGQVDSDVTVDEAIAAARECGLQILATVRDAVGDLDRVVRVVKVLGMVNSTATFGQQPAVINGCTDLFVEVFGPEVGLPTRSAVGMGGLPDRIPVEIEAEFKVR</sequence>
<proteinExistence type="predicted"/>
<name>A0A6J4VAJ8_9BACT</name>
<reference evidence="2" key="1">
    <citation type="submission" date="2020-02" db="EMBL/GenBank/DDBJ databases">
        <authorList>
            <person name="Meier V. D."/>
        </authorList>
    </citation>
    <scope>NUCLEOTIDE SEQUENCE</scope>
    <source>
        <strain evidence="2">AVDCRST_MAG33</strain>
    </source>
</reference>
<dbReference type="PANTHER" id="PTHR43760:SF1">
    <property type="entry name" value="ENDORIBONUCLEASE L-PSP_CHORISMATE MUTASE-LIKE DOMAIN-CONTAINING PROTEIN"/>
    <property type="match status" value="1"/>
</dbReference>
<dbReference type="SUPFAM" id="SSF55298">
    <property type="entry name" value="YjgF-like"/>
    <property type="match status" value="1"/>
</dbReference>
<dbReference type="PANTHER" id="PTHR43760">
    <property type="entry name" value="ENDORIBONUCLEASE-RELATED"/>
    <property type="match status" value="1"/>
</dbReference>
<accession>A0A6J4VAJ8</accession>
<dbReference type="Pfam" id="PF14588">
    <property type="entry name" value="YjgF_endoribonc"/>
    <property type="match status" value="1"/>
</dbReference>
<evidence type="ECO:0000259" key="1">
    <source>
        <dbReference type="Pfam" id="PF14588"/>
    </source>
</evidence>
<dbReference type="PROSITE" id="PS01094">
    <property type="entry name" value="UPF0076"/>
    <property type="match status" value="1"/>
</dbReference>
<protein>
    <submittedName>
        <fullName evidence="2">RidA/YER057c/UK114 superfamily, group 1</fullName>
    </submittedName>
</protein>
<dbReference type="InterPro" id="IPR035959">
    <property type="entry name" value="RutC-like_sf"/>
</dbReference>
<feature type="domain" description="Endoribonuclease L-PSP/chorismate mutase-like" evidence="1">
    <location>
        <begin position="7"/>
        <end position="125"/>
    </location>
</feature>
<dbReference type="InterPro" id="IPR013813">
    <property type="entry name" value="Endoribo_LPSP/chorism_mut-like"/>
</dbReference>